<dbReference type="EMBL" id="CP071503">
    <property type="protein sequence ID" value="QSX32122.1"/>
    <property type="molecule type" value="Genomic_DNA"/>
</dbReference>
<organism evidence="2 3">
    <name type="scientific">Shewanella avicenniae</name>
    <dbReference type="NCBI Taxonomy" id="2814294"/>
    <lineage>
        <taxon>Bacteria</taxon>
        <taxon>Pseudomonadati</taxon>
        <taxon>Pseudomonadota</taxon>
        <taxon>Gammaproteobacteria</taxon>
        <taxon>Alteromonadales</taxon>
        <taxon>Shewanellaceae</taxon>
        <taxon>Shewanella</taxon>
    </lineage>
</organism>
<keyword evidence="3" id="KW-1185">Reference proteome</keyword>
<feature type="signal peptide" evidence="1">
    <location>
        <begin position="1"/>
        <end position="29"/>
    </location>
</feature>
<proteinExistence type="predicted"/>
<gene>
    <name evidence="2" type="ORF">JYB87_10015</name>
</gene>
<dbReference type="SUPFAM" id="SSF56935">
    <property type="entry name" value="Porins"/>
    <property type="match status" value="1"/>
</dbReference>
<evidence type="ECO:0000313" key="3">
    <source>
        <dbReference type="Proteomes" id="UP000662770"/>
    </source>
</evidence>
<evidence type="ECO:0000256" key="1">
    <source>
        <dbReference type="SAM" id="SignalP"/>
    </source>
</evidence>
<evidence type="ECO:0008006" key="4">
    <source>
        <dbReference type="Google" id="ProtNLM"/>
    </source>
</evidence>
<dbReference type="Proteomes" id="UP000662770">
    <property type="component" value="Chromosome"/>
</dbReference>
<dbReference type="RefSeq" id="WP_207353367.1">
    <property type="nucleotide sequence ID" value="NZ_CP071503.1"/>
</dbReference>
<reference evidence="2 3" key="1">
    <citation type="submission" date="2021-03" db="EMBL/GenBank/DDBJ databases">
        <title>Novel species identification of genus Shewanella.</title>
        <authorList>
            <person name="Liu G."/>
            <person name="Zhang Q."/>
        </authorList>
    </citation>
    <scope>NUCLEOTIDE SEQUENCE [LARGE SCALE GENOMIC DNA]</scope>
    <source>
        <strain evidence="2 3">FJAT-51800</strain>
    </source>
</reference>
<protein>
    <recommendedName>
        <fullName evidence="4">Porin</fullName>
    </recommendedName>
</protein>
<accession>A0ABX7QM81</accession>
<keyword evidence="1" id="KW-0732">Signal</keyword>
<feature type="chain" id="PRO_5047231323" description="Porin" evidence="1">
    <location>
        <begin position="30"/>
        <end position="408"/>
    </location>
</feature>
<name>A0ABX7QM81_9GAMM</name>
<sequence length="408" mass="46003">MKPILKKCVAQAVSTVVLCGSYLTQSAMAEDSAWNNLTFSGFGRFVVGNLGTDKAEFKGYDDGVTFKPASLLGLQANYQFSDKLSVTAQGVLTASETRDSDLEWLYLTWTPADNLTIRAGRQRGPFFLYSDSIDVGYSYPWINLPFQIYNGYIFPTYDGIDVTWGYSTDTIDYTLQGYAGSYGGGGIYIFGGTTDYELKKMGGLIAKARYENVEFRVSRYRGYPDLKIPQLSQLQQMLQSAGLTRTADALKTKGWGDITQLGFSYDDLNYFFRAEWMQAQSEIQYMVPWALTGYYVGGGVYWGDFTFHLTYAASQMHYSNFEQEIVPGISPELDQVYYAIESIMAQRYKDNAKSWTVGARWDVADNVALKTEVTFLNGNPGENAFYDNPQPDFDRNSTLFLFAIDWVF</sequence>
<evidence type="ECO:0000313" key="2">
    <source>
        <dbReference type="EMBL" id="QSX32122.1"/>
    </source>
</evidence>